<dbReference type="CDD" id="cd18186">
    <property type="entry name" value="BTB_POZ_ZBTB_KLHL-like"/>
    <property type="match status" value="1"/>
</dbReference>
<gene>
    <name evidence="3" type="ORF">Glove_198g92</name>
</gene>
<feature type="compositionally biased region" description="Basic and acidic residues" evidence="1">
    <location>
        <begin position="628"/>
        <end position="643"/>
    </location>
</feature>
<dbReference type="SUPFAM" id="SSF48403">
    <property type="entry name" value="Ankyrin repeat"/>
    <property type="match status" value="1"/>
</dbReference>
<dbReference type="SUPFAM" id="SSF54695">
    <property type="entry name" value="POZ domain"/>
    <property type="match status" value="1"/>
</dbReference>
<feature type="domain" description="BTB" evidence="2">
    <location>
        <begin position="23"/>
        <end position="95"/>
    </location>
</feature>
<dbReference type="SMART" id="SM00225">
    <property type="entry name" value="BTB"/>
    <property type="match status" value="1"/>
</dbReference>
<dbReference type="PROSITE" id="PS50097">
    <property type="entry name" value="BTB"/>
    <property type="match status" value="1"/>
</dbReference>
<dbReference type="Pfam" id="PF07707">
    <property type="entry name" value="BACK"/>
    <property type="match status" value="1"/>
</dbReference>
<proteinExistence type="predicted"/>
<accession>A0A397IRI3</accession>
<dbReference type="InterPro" id="IPR000210">
    <property type="entry name" value="BTB/POZ_dom"/>
</dbReference>
<dbReference type="Gene3D" id="1.25.40.20">
    <property type="entry name" value="Ankyrin repeat-containing domain"/>
    <property type="match status" value="1"/>
</dbReference>
<dbReference type="EMBL" id="PQFF01000186">
    <property type="protein sequence ID" value="RHZ76366.1"/>
    <property type="molecule type" value="Genomic_DNA"/>
</dbReference>
<dbReference type="PANTHER" id="PTHR45774">
    <property type="entry name" value="BTB/POZ DOMAIN-CONTAINING"/>
    <property type="match status" value="1"/>
</dbReference>
<feature type="region of interest" description="Disordered" evidence="1">
    <location>
        <begin position="628"/>
        <end position="694"/>
    </location>
</feature>
<dbReference type="InterPro" id="IPR036770">
    <property type="entry name" value="Ankyrin_rpt-contain_sf"/>
</dbReference>
<feature type="compositionally biased region" description="Basic and acidic residues" evidence="1">
    <location>
        <begin position="662"/>
        <end position="671"/>
    </location>
</feature>
<feature type="compositionally biased region" description="Basic and acidic residues" evidence="1">
    <location>
        <begin position="685"/>
        <end position="694"/>
    </location>
</feature>
<dbReference type="AlphaFoldDB" id="A0A397IRI3"/>
<evidence type="ECO:0000256" key="1">
    <source>
        <dbReference type="SAM" id="MobiDB-lite"/>
    </source>
</evidence>
<dbReference type="InterPro" id="IPR011705">
    <property type="entry name" value="BACK"/>
</dbReference>
<evidence type="ECO:0000259" key="2">
    <source>
        <dbReference type="PROSITE" id="PS50097"/>
    </source>
</evidence>
<organism evidence="3 4">
    <name type="scientific">Diversispora epigaea</name>
    <dbReference type="NCBI Taxonomy" id="1348612"/>
    <lineage>
        <taxon>Eukaryota</taxon>
        <taxon>Fungi</taxon>
        <taxon>Fungi incertae sedis</taxon>
        <taxon>Mucoromycota</taxon>
        <taxon>Glomeromycotina</taxon>
        <taxon>Glomeromycetes</taxon>
        <taxon>Diversisporales</taxon>
        <taxon>Diversisporaceae</taxon>
        <taxon>Diversispora</taxon>
    </lineage>
</organism>
<dbReference type="InterPro" id="IPR011333">
    <property type="entry name" value="SKP1/BTB/POZ_sf"/>
</dbReference>
<reference evidence="3 4" key="1">
    <citation type="submission" date="2018-08" db="EMBL/GenBank/DDBJ databases">
        <title>Genome and evolution of the arbuscular mycorrhizal fungus Diversispora epigaea (formerly Glomus versiforme) and its bacterial endosymbionts.</title>
        <authorList>
            <person name="Sun X."/>
            <person name="Fei Z."/>
            <person name="Harrison M."/>
        </authorList>
    </citation>
    <scope>NUCLEOTIDE SEQUENCE [LARGE SCALE GENOMIC DNA]</scope>
    <source>
        <strain evidence="3 4">IT104</strain>
    </source>
</reference>
<dbReference type="Proteomes" id="UP000266861">
    <property type="component" value="Unassembled WGS sequence"/>
</dbReference>
<name>A0A397IRI3_9GLOM</name>
<dbReference type="PANTHER" id="PTHR45774:SF3">
    <property type="entry name" value="BTB (POZ) DOMAIN-CONTAINING 2B-RELATED"/>
    <property type="match status" value="1"/>
</dbReference>
<sequence>MTFKFFDKLSQDFSELLNDKKDYNVVIEVDKEGNKKSFTAHSVVLRYRSPYFDKELENATTNKNHIKTVIKPNISSQIFEIILKYIYGGIVDIGNADTKTIYKLMFNANELDLEELSVKLESYLIESKASWLRTHFSLIYYSIFDSNEFKGLKRFYNDIIAKHPNLIFESRDFTSLQEAALISILKRDDLKVEEIKIWDYVIKWGIAQNSTLPANSKEWSNENFEALKITLQHCLPLIRYFHISSDDIWEKVKLYEKILEKQLWDDIIQHHIFPNKPIKSLVLPARIISNPGLPSTVNESFSTVINKEHVAKLSSDISNMNIHNSHPLNSDSQGYYLQSQRLYDPAMEDNCKEMMERYTKDHRSDLGFETPNICTAGYHCCYGDDKGLVYHLGYKGDRITANYNFSGSIEPLVLLTIKNCSVNKMLPIFQSLEEGNADFKIVSNTTGKNVFHYLWENSMITTKGINEKSGTDKFIKNLDKIIEFLVDKECDINALDKDHRTILSYILTEQYSQNDFIPIIELLFKHGANPNVPTHLKAPQKFHAPSALFLAIKFYWPIEVLDLLYDNNANGDLTNEDDHNLLMLTVIEEKKQPEAMRWVLNHIPSASDSKSRKAASKHIRHMAMTYKDVKQDNGRGEARRVLSEWRGSSGKSNRNLVLENMQLKKEMKKNGDSSSKSKFKKVEKHNKTSDEDEG</sequence>
<protein>
    <recommendedName>
        <fullName evidence="2">BTB domain-containing protein</fullName>
    </recommendedName>
</protein>
<dbReference type="Pfam" id="PF00651">
    <property type="entry name" value="BTB"/>
    <property type="match status" value="1"/>
</dbReference>
<comment type="caution">
    <text evidence="3">The sequence shown here is derived from an EMBL/GenBank/DDBJ whole genome shotgun (WGS) entry which is preliminary data.</text>
</comment>
<dbReference type="Gene3D" id="1.25.40.420">
    <property type="match status" value="1"/>
</dbReference>
<keyword evidence="4" id="KW-1185">Reference proteome</keyword>
<dbReference type="Gene3D" id="3.30.710.10">
    <property type="entry name" value="Potassium Channel Kv1.1, Chain A"/>
    <property type="match status" value="1"/>
</dbReference>
<evidence type="ECO:0000313" key="4">
    <source>
        <dbReference type="Proteomes" id="UP000266861"/>
    </source>
</evidence>
<dbReference type="OrthoDB" id="194443at2759"/>
<evidence type="ECO:0000313" key="3">
    <source>
        <dbReference type="EMBL" id="RHZ76366.1"/>
    </source>
</evidence>